<dbReference type="Proteomes" id="UP000799324">
    <property type="component" value="Unassembled WGS sequence"/>
</dbReference>
<evidence type="ECO:0000313" key="1">
    <source>
        <dbReference type="EMBL" id="KAF2647835.1"/>
    </source>
</evidence>
<keyword evidence="2" id="KW-1185">Reference proteome</keyword>
<organism evidence="1 2">
    <name type="scientific">Lophiostoma macrostomum CBS 122681</name>
    <dbReference type="NCBI Taxonomy" id="1314788"/>
    <lineage>
        <taxon>Eukaryota</taxon>
        <taxon>Fungi</taxon>
        <taxon>Dikarya</taxon>
        <taxon>Ascomycota</taxon>
        <taxon>Pezizomycotina</taxon>
        <taxon>Dothideomycetes</taxon>
        <taxon>Pleosporomycetidae</taxon>
        <taxon>Pleosporales</taxon>
        <taxon>Lophiostomataceae</taxon>
        <taxon>Lophiostoma</taxon>
    </lineage>
</organism>
<evidence type="ECO:0000313" key="2">
    <source>
        <dbReference type="Proteomes" id="UP000799324"/>
    </source>
</evidence>
<gene>
    <name evidence="1" type="ORF">K491DRAFT_685200</name>
</gene>
<sequence>MAGGASNRNTNFGEQNCYNNADSHLYSMRPIPDSSEKKATSFNWHCDRICTWYQLCGTVGNTQLEVAMPDVFAWNVVSISLSVEQAHIYEFSGDGLEGEAWGWILEDEQSLDGIWAPREAADAVQNVTLLTRKTCTRRDTASQPLETGHRTLRGWETKM</sequence>
<accession>A0A6A6SIZ7</accession>
<proteinExistence type="predicted"/>
<reference evidence="1" key="1">
    <citation type="journal article" date="2020" name="Stud. Mycol.">
        <title>101 Dothideomycetes genomes: a test case for predicting lifestyles and emergence of pathogens.</title>
        <authorList>
            <person name="Haridas S."/>
            <person name="Albert R."/>
            <person name="Binder M."/>
            <person name="Bloem J."/>
            <person name="Labutti K."/>
            <person name="Salamov A."/>
            <person name="Andreopoulos B."/>
            <person name="Baker S."/>
            <person name="Barry K."/>
            <person name="Bills G."/>
            <person name="Bluhm B."/>
            <person name="Cannon C."/>
            <person name="Castanera R."/>
            <person name="Culley D."/>
            <person name="Daum C."/>
            <person name="Ezra D."/>
            <person name="Gonzalez J."/>
            <person name="Henrissat B."/>
            <person name="Kuo A."/>
            <person name="Liang C."/>
            <person name="Lipzen A."/>
            <person name="Lutzoni F."/>
            <person name="Magnuson J."/>
            <person name="Mondo S."/>
            <person name="Nolan M."/>
            <person name="Ohm R."/>
            <person name="Pangilinan J."/>
            <person name="Park H.-J."/>
            <person name="Ramirez L."/>
            <person name="Alfaro M."/>
            <person name="Sun H."/>
            <person name="Tritt A."/>
            <person name="Yoshinaga Y."/>
            <person name="Zwiers L.-H."/>
            <person name="Turgeon B."/>
            <person name="Goodwin S."/>
            <person name="Spatafora J."/>
            <person name="Crous P."/>
            <person name="Grigoriev I."/>
        </authorList>
    </citation>
    <scope>NUCLEOTIDE SEQUENCE</scope>
    <source>
        <strain evidence="1">CBS 122681</strain>
    </source>
</reference>
<protein>
    <submittedName>
        <fullName evidence="1">Uncharacterized protein</fullName>
    </submittedName>
</protein>
<name>A0A6A6SIZ7_9PLEO</name>
<dbReference type="EMBL" id="MU004579">
    <property type="protein sequence ID" value="KAF2647835.1"/>
    <property type="molecule type" value="Genomic_DNA"/>
</dbReference>
<dbReference type="AlphaFoldDB" id="A0A6A6SIZ7"/>